<organism evidence="1 2">
    <name type="scientific">Thermothielavioides terrestris</name>
    <dbReference type="NCBI Taxonomy" id="2587410"/>
    <lineage>
        <taxon>Eukaryota</taxon>
        <taxon>Fungi</taxon>
        <taxon>Dikarya</taxon>
        <taxon>Ascomycota</taxon>
        <taxon>Pezizomycotina</taxon>
        <taxon>Sordariomycetes</taxon>
        <taxon>Sordariomycetidae</taxon>
        <taxon>Sordariales</taxon>
        <taxon>Chaetomiaceae</taxon>
        <taxon>Thermothielavioides</taxon>
    </lineage>
</organism>
<proteinExistence type="predicted"/>
<gene>
    <name evidence="1" type="ORF">TT172_LOCUS9075</name>
</gene>
<accession>A0A3S4F7B9</accession>
<dbReference type="EMBL" id="OUUZ01000018">
    <property type="protein sequence ID" value="SPQ26656.1"/>
    <property type="molecule type" value="Genomic_DNA"/>
</dbReference>
<name>A0A3S4F7B9_9PEZI</name>
<evidence type="ECO:0000313" key="2">
    <source>
        <dbReference type="Proteomes" id="UP000289323"/>
    </source>
</evidence>
<evidence type="ECO:0000313" key="1">
    <source>
        <dbReference type="EMBL" id="SPQ26656.1"/>
    </source>
</evidence>
<reference evidence="1 2" key="1">
    <citation type="submission" date="2018-04" db="EMBL/GenBank/DDBJ databases">
        <authorList>
            <person name="Huttner S."/>
            <person name="Dainat J."/>
        </authorList>
    </citation>
    <scope>NUCLEOTIDE SEQUENCE [LARGE SCALE GENOMIC DNA]</scope>
</reference>
<dbReference type="Proteomes" id="UP000289323">
    <property type="component" value="Unassembled WGS sequence"/>
</dbReference>
<dbReference type="AlphaFoldDB" id="A0A3S4F7B9"/>
<sequence>MPRRLQAVRKAKGWYTK</sequence>
<protein>
    <submittedName>
        <fullName evidence="1">592d13e7-d45c-44cc-81a2-39048f45a489</fullName>
    </submittedName>
</protein>